<keyword evidence="3" id="KW-1185">Reference proteome</keyword>
<proteinExistence type="inferred from homology"/>
<evidence type="ECO:0000256" key="1">
    <source>
        <dbReference type="ARBA" id="ARBA00010954"/>
    </source>
</evidence>
<accession>A0A7R8D9N3</accession>
<dbReference type="PANTHER" id="PTHR12832:SF11">
    <property type="entry name" value="LD23868P"/>
    <property type="match status" value="1"/>
</dbReference>
<evidence type="ECO:0000313" key="3">
    <source>
        <dbReference type="Proteomes" id="UP000675881"/>
    </source>
</evidence>
<organism evidence="2 3">
    <name type="scientific">Lepeophtheirus salmonis</name>
    <name type="common">Salmon louse</name>
    <name type="synonym">Caligus salmonis</name>
    <dbReference type="NCBI Taxonomy" id="72036"/>
    <lineage>
        <taxon>Eukaryota</taxon>
        <taxon>Metazoa</taxon>
        <taxon>Ecdysozoa</taxon>
        <taxon>Arthropoda</taxon>
        <taxon>Crustacea</taxon>
        <taxon>Multicrustacea</taxon>
        <taxon>Hexanauplia</taxon>
        <taxon>Copepoda</taxon>
        <taxon>Siphonostomatoida</taxon>
        <taxon>Caligidae</taxon>
        <taxon>Lepeophtheirus</taxon>
    </lineage>
</organism>
<gene>
    <name evidence="2" type="ORF">LSAA_14652</name>
</gene>
<dbReference type="EMBL" id="HG994588">
    <property type="protein sequence ID" value="CAF3046345.1"/>
    <property type="molecule type" value="Genomic_DNA"/>
</dbReference>
<comment type="similarity">
    <text evidence="1">Belongs to the TCP11 family.</text>
</comment>
<dbReference type="AlphaFoldDB" id="A0A7R8D9N3"/>
<dbReference type="InterPro" id="IPR008862">
    <property type="entry name" value="Tcp11"/>
</dbReference>
<dbReference type="Proteomes" id="UP000675881">
    <property type="component" value="Chromosome 9"/>
</dbReference>
<reference evidence="2" key="1">
    <citation type="submission" date="2021-02" db="EMBL/GenBank/DDBJ databases">
        <authorList>
            <person name="Bekaert M."/>
        </authorList>
    </citation>
    <scope>NUCLEOTIDE SEQUENCE</scope>
    <source>
        <strain evidence="2">IoA-00</strain>
    </source>
</reference>
<dbReference type="PANTHER" id="PTHR12832">
    <property type="entry name" value="TESTIS-SPECIFIC PROTEIN PBS13 T-COMPLEX 11"/>
    <property type="match status" value="1"/>
</dbReference>
<dbReference type="OrthoDB" id="276323at2759"/>
<dbReference type="Pfam" id="PF05794">
    <property type="entry name" value="Tcp11"/>
    <property type="match status" value="2"/>
</dbReference>
<name>A0A7R8D9N3_LEPSM</name>
<sequence>MSTPVQTKGKKRRRTRSGQSSSPSPNGLKGFIVPGFNSSGAHSKMSLNELMDTARGVTNMGEASPLEKSVKEMIHKAFWDSLKDELKEKPPIFKGALSVFGEAKEIILRLLILPQHQRLQSDIKEKLDLELIKQQAEHGVLDVESYAQYVLELMAKLCAPIRDEQIAELNKRTDIPIIIARSVEYEKEKFKEFLSKQDDGLRATREWLQRYAPSEDVTHGESPTTAQYKKLMINRVLIDAFCELLEWDDYYEVPETLVMDYKRIVSMRDSCERTAVSTAVILSAFSNIANFIDFFVDEDLTEILPRLGDQIVKIINEYLVDQKKKDPLSEDIVKMIKANLSEMEDPNHRIRDLVQKRIVEFCKRAATGSKNTQLQVPPGLTICQQQLGMIAGAFVQLISYNRSVFGETYVDLIENHVLFKEDEKENNSSSRESRPIEA</sequence>
<dbReference type="GO" id="GO:0007165">
    <property type="term" value="P:signal transduction"/>
    <property type="evidence" value="ECO:0007669"/>
    <property type="project" value="TreeGrafter"/>
</dbReference>
<protein>
    <submittedName>
        <fullName evidence="2">(salmon louse) hypothetical protein</fullName>
    </submittedName>
</protein>
<evidence type="ECO:0000313" key="2">
    <source>
        <dbReference type="EMBL" id="CAF3046345.1"/>
    </source>
</evidence>